<evidence type="ECO:0000313" key="6">
    <source>
        <dbReference type="Proteomes" id="UP000694381"/>
    </source>
</evidence>
<keyword evidence="6" id="KW-1185">Reference proteome</keyword>
<feature type="domain" description="Thioesterase" evidence="4">
    <location>
        <begin position="75"/>
        <end position="154"/>
    </location>
</feature>
<proteinExistence type="inferred from homology"/>
<dbReference type="FunFam" id="3.10.129.10:FF:000105">
    <property type="entry name" value="uncharacterized protein LOC101841231 isoform X3"/>
    <property type="match status" value="1"/>
</dbReference>
<feature type="region of interest" description="Disordered" evidence="3">
    <location>
        <begin position="202"/>
        <end position="222"/>
    </location>
</feature>
<dbReference type="GeneTree" id="ENSGT00730000111983"/>
<dbReference type="InterPro" id="IPR029069">
    <property type="entry name" value="HotDog_dom_sf"/>
</dbReference>
<organism evidence="5 6">
    <name type="scientific">Nannospalax galili</name>
    <name type="common">Northern Israeli blind subterranean mole rat</name>
    <name type="synonym">Spalax galili</name>
    <dbReference type="NCBI Taxonomy" id="1026970"/>
    <lineage>
        <taxon>Eukaryota</taxon>
        <taxon>Metazoa</taxon>
        <taxon>Chordata</taxon>
        <taxon>Craniata</taxon>
        <taxon>Vertebrata</taxon>
        <taxon>Euteleostomi</taxon>
        <taxon>Mammalia</taxon>
        <taxon>Eutheria</taxon>
        <taxon>Euarchontoglires</taxon>
        <taxon>Glires</taxon>
        <taxon>Rodentia</taxon>
        <taxon>Myomorpha</taxon>
        <taxon>Muroidea</taxon>
        <taxon>Spalacidae</taxon>
        <taxon>Spalacinae</taxon>
        <taxon>Nannospalax</taxon>
    </lineage>
</organism>
<name>A0A8C6REL5_NANGA</name>
<dbReference type="OMA" id="DNDAYGH"/>
<dbReference type="GO" id="GO:0005739">
    <property type="term" value="C:mitochondrion"/>
    <property type="evidence" value="ECO:0007669"/>
    <property type="project" value="TreeGrafter"/>
</dbReference>
<sequence>AVTELVKNVCLPVNHRYSKGAVTMISWAWRLLPRNTICSFATSSKNQRAEEHHRQLEAYGYFLPIQTRWQDNDQYGHVNNVVYYSYFDTVINHFLIRYCGLETSLLTSPMVGFMVTNQCTYHTPIGFPQIPVAALAVEKVGHSSVHYRLALFPPKPTKEPTSVNHRDLTDGFFFGHPKLVQFDNLACTTGSAVHVFVNPASSKPEGLPEDFKSSLQKLMNPA</sequence>
<dbReference type="CDD" id="cd00586">
    <property type="entry name" value="4HBT"/>
    <property type="match status" value="1"/>
</dbReference>
<dbReference type="Ensembl" id="ENSNGAT00000022669.1">
    <property type="protein sequence ID" value="ENSNGAP00000017045.1"/>
    <property type="gene ID" value="ENSNGAG00000017585.1"/>
</dbReference>
<dbReference type="AlphaFoldDB" id="A0A8C6REL5"/>
<dbReference type="Gene3D" id="3.10.129.10">
    <property type="entry name" value="Hotdog Thioesterase"/>
    <property type="match status" value="1"/>
</dbReference>
<reference evidence="5" key="2">
    <citation type="submission" date="2025-09" db="UniProtKB">
        <authorList>
            <consortium name="Ensembl"/>
        </authorList>
    </citation>
    <scope>IDENTIFICATION</scope>
</reference>
<protein>
    <submittedName>
        <fullName evidence="5">Thioesterase superfamily member 7</fullName>
    </submittedName>
</protein>
<dbReference type="Pfam" id="PF03061">
    <property type="entry name" value="4HBT"/>
    <property type="match status" value="1"/>
</dbReference>
<evidence type="ECO:0000256" key="2">
    <source>
        <dbReference type="ARBA" id="ARBA00022801"/>
    </source>
</evidence>
<evidence type="ECO:0000256" key="3">
    <source>
        <dbReference type="SAM" id="MobiDB-lite"/>
    </source>
</evidence>
<comment type="similarity">
    <text evidence="1">Belongs to the 4-hydroxybenzoyl-CoA thioesterase family.</text>
</comment>
<evidence type="ECO:0000313" key="5">
    <source>
        <dbReference type="Ensembl" id="ENSNGAP00000017045.1"/>
    </source>
</evidence>
<dbReference type="Proteomes" id="UP000694381">
    <property type="component" value="Unassembled WGS sequence"/>
</dbReference>
<dbReference type="GO" id="GO:0047617">
    <property type="term" value="F:fatty acyl-CoA hydrolase activity"/>
    <property type="evidence" value="ECO:0007669"/>
    <property type="project" value="TreeGrafter"/>
</dbReference>
<evidence type="ECO:0000256" key="1">
    <source>
        <dbReference type="ARBA" id="ARBA00005953"/>
    </source>
</evidence>
<keyword evidence="2" id="KW-0378">Hydrolase</keyword>
<dbReference type="InterPro" id="IPR050563">
    <property type="entry name" value="4-hydroxybenzoyl-CoA_TE"/>
</dbReference>
<dbReference type="InterPro" id="IPR006683">
    <property type="entry name" value="Thioestr_dom"/>
</dbReference>
<reference evidence="5" key="1">
    <citation type="submission" date="2025-08" db="UniProtKB">
        <authorList>
            <consortium name="Ensembl"/>
        </authorList>
    </citation>
    <scope>IDENTIFICATION</scope>
</reference>
<evidence type="ECO:0000259" key="4">
    <source>
        <dbReference type="Pfam" id="PF03061"/>
    </source>
</evidence>
<dbReference type="PANTHER" id="PTHR31793:SF27">
    <property type="entry name" value="NOVEL THIOESTERASE SUPERFAMILY DOMAIN AND SAPOSIN A-TYPE DOMAIN CONTAINING PROTEIN (0610012H03RIK)"/>
    <property type="match status" value="1"/>
</dbReference>
<dbReference type="PANTHER" id="PTHR31793">
    <property type="entry name" value="4-HYDROXYBENZOYL-COA THIOESTERASE FAMILY MEMBER"/>
    <property type="match status" value="1"/>
</dbReference>
<accession>A0A8C6REL5</accession>
<dbReference type="SUPFAM" id="SSF54637">
    <property type="entry name" value="Thioesterase/thiol ester dehydrase-isomerase"/>
    <property type="match status" value="1"/>
</dbReference>
<feature type="compositionally biased region" description="Polar residues" evidence="3">
    <location>
        <begin position="213"/>
        <end position="222"/>
    </location>
</feature>